<evidence type="ECO:0000313" key="1">
    <source>
        <dbReference type="EMBL" id="WAN69114.1"/>
    </source>
</evidence>
<accession>A0A9Q9ST05</accession>
<dbReference type="EMBL" id="CP017708">
    <property type="protein sequence ID" value="WAN69114.1"/>
    <property type="molecule type" value="Genomic_DNA"/>
</dbReference>
<gene>
    <name evidence="1" type="ORF">BJP36_42900</name>
</gene>
<dbReference type="AlphaFoldDB" id="A0A9Q9ST05"/>
<sequence>MLTEIDTQISDDCVFQGFEGGDAGNPNSSPCSLFPVPCSEVPAPKSLLPNLN</sequence>
<organism evidence="1">
    <name type="scientific">Moorena producens (strain JHB)</name>
    <dbReference type="NCBI Taxonomy" id="1454205"/>
    <lineage>
        <taxon>Bacteria</taxon>
        <taxon>Bacillati</taxon>
        <taxon>Cyanobacteriota</taxon>
        <taxon>Cyanophyceae</taxon>
        <taxon>Coleofasciculales</taxon>
        <taxon>Coleofasciculaceae</taxon>
        <taxon>Moorena</taxon>
    </lineage>
</organism>
<proteinExistence type="predicted"/>
<dbReference type="Proteomes" id="UP000176944">
    <property type="component" value="Chromosome"/>
</dbReference>
<name>A0A9Q9ST05_MOOP1</name>
<reference evidence="1" key="2">
    <citation type="submission" date="2022-10" db="EMBL/GenBank/DDBJ databases">
        <authorList>
            <person name="Ngo T.-E."/>
        </authorList>
    </citation>
    <scope>NUCLEOTIDE SEQUENCE</scope>
    <source>
        <strain evidence="1">JHB</strain>
    </source>
</reference>
<reference evidence="1" key="1">
    <citation type="journal article" date="2017" name="Proc. Natl. Acad. Sci. U.S.A.">
        <title>Comparative genomics uncovers the prolific and distinctive metabolic potential of the cyanobacterial genus Moorea.</title>
        <authorList>
            <person name="Leao T."/>
            <person name="Castelao G."/>
            <person name="Korobeynikov A."/>
            <person name="Monroe E.A."/>
            <person name="Podell S."/>
            <person name="Glukhov E."/>
            <person name="Allen E.E."/>
            <person name="Gerwick W.H."/>
            <person name="Gerwick L."/>
        </authorList>
    </citation>
    <scope>NUCLEOTIDE SEQUENCE</scope>
    <source>
        <strain evidence="1">JHB</strain>
    </source>
</reference>
<protein>
    <submittedName>
        <fullName evidence="1">Uncharacterized protein</fullName>
    </submittedName>
</protein>